<reference evidence="5 6" key="1">
    <citation type="submission" date="2020-08" db="EMBL/GenBank/DDBJ databases">
        <authorList>
            <person name="Sun Q."/>
            <person name="Inoue M."/>
        </authorList>
    </citation>
    <scope>NUCLEOTIDE SEQUENCE [LARGE SCALE GENOMIC DNA]</scope>
    <source>
        <strain evidence="5 6">CCM 8938</strain>
    </source>
</reference>
<keyword evidence="3" id="KW-0804">Transcription</keyword>
<dbReference type="SMART" id="SM00342">
    <property type="entry name" value="HTH_ARAC"/>
    <property type="match status" value="1"/>
</dbReference>
<dbReference type="PANTHER" id="PTHR43280:SF2">
    <property type="entry name" value="HTH-TYPE TRANSCRIPTIONAL REGULATOR EXSA"/>
    <property type="match status" value="1"/>
</dbReference>
<gene>
    <name evidence="5" type="ORF">H7U22_21595</name>
</gene>
<keyword evidence="1" id="KW-0805">Transcription regulation</keyword>
<dbReference type="RefSeq" id="WP_187073439.1">
    <property type="nucleotide sequence ID" value="NZ_JACRYL010000032.1"/>
</dbReference>
<accession>A0ABR7KYC3</accession>
<organism evidence="5 6">
    <name type="scientific">Pedobacter fastidiosus</name>
    <dbReference type="NCBI Taxonomy" id="2765361"/>
    <lineage>
        <taxon>Bacteria</taxon>
        <taxon>Pseudomonadati</taxon>
        <taxon>Bacteroidota</taxon>
        <taxon>Sphingobacteriia</taxon>
        <taxon>Sphingobacteriales</taxon>
        <taxon>Sphingobacteriaceae</taxon>
        <taxon>Pedobacter</taxon>
    </lineage>
</organism>
<evidence type="ECO:0000313" key="5">
    <source>
        <dbReference type="EMBL" id="MBC6113020.1"/>
    </source>
</evidence>
<sequence>MTFYECEIERIKNLIYRNQRQLDIVIGMRNYIDNNYHAGLSLNFLSGIKFISKYHLLRLFKRYYGQTPKQYLLDRQIENSKEYLKKGMSIAETCYFVEFESPCSFSTLFKSKTGLTPTEFKKEQLLQSRFDFHLRTLGN</sequence>
<evidence type="ECO:0000313" key="6">
    <source>
        <dbReference type="Proteomes" id="UP000652755"/>
    </source>
</evidence>
<protein>
    <submittedName>
        <fullName evidence="5">Helix-turn-helix transcriptional regulator</fullName>
    </submittedName>
</protein>
<dbReference type="Gene3D" id="1.10.10.60">
    <property type="entry name" value="Homeodomain-like"/>
    <property type="match status" value="2"/>
</dbReference>
<evidence type="ECO:0000256" key="2">
    <source>
        <dbReference type="ARBA" id="ARBA00023125"/>
    </source>
</evidence>
<evidence type="ECO:0000256" key="1">
    <source>
        <dbReference type="ARBA" id="ARBA00023015"/>
    </source>
</evidence>
<dbReference type="PROSITE" id="PS01124">
    <property type="entry name" value="HTH_ARAC_FAMILY_2"/>
    <property type="match status" value="1"/>
</dbReference>
<evidence type="ECO:0000256" key="3">
    <source>
        <dbReference type="ARBA" id="ARBA00023163"/>
    </source>
</evidence>
<dbReference type="EMBL" id="JACRYL010000032">
    <property type="protein sequence ID" value="MBC6113020.1"/>
    <property type="molecule type" value="Genomic_DNA"/>
</dbReference>
<dbReference type="Pfam" id="PF12833">
    <property type="entry name" value="HTH_18"/>
    <property type="match status" value="1"/>
</dbReference>
<feature type="domain" description="HTH araC/xylS-type" evidence="4">
    <location>
        <begin position="26"/>
        <end position="123"/>
    </location>
</feature>
<evidence type="ECO:0000259" key="4">
    <source>
        <dbReference type="PROSITE" id="PS01124"/>
    </source>
</evidence>
<dbReference type="InterPro" id="IPR009057">
    <property type="entry name" value="Homeodomain-like_sf"/>
</dbReference>
<name>A0ABR7KYC3_9SPHI</name>
<keyword evidence="2" id="KW-0238">DNA-binding</keyword>
<dbReference type="SUPFAM" id="SSF46689">
    <property type="entry name" value="Homeodomain-like"/>
    <property type="match status" value="2"/>
</dbReference>
<comment type="caution">
    <text evidence="5">The sequence shown here is derived from an EMBL/GenBank/DDBJ whole genome shotgun (WGS) entry which is preliminary data.</text>
</comment>
<dbReference type="Proteomes" id="UP000652755">
    <property type="component" value="Unassembled WGS sequence"/>
</dbReference>
<dbReference type="InterPro" id="IPR018060">
    <property type="entry name" value="HTH_AraC"/>
</dbReference>
<dbReference type="PANTHER" id="PTHR43280">
    <property type="entry name" value="ARAC-FAMILY TRANSCRIPTIONAL REGULATOR"/>
    <property type="match status" value="1"/>
</dbReference>
<proteinExistence type="predicted"/>
<keyword evidence="6" id="KW-1185">Reference proteome</keyword>